<dbReference type="EMBL" id="CP073583">
    <property type="protein sequence ID" value="QUJ78310.1"/>
    <property type="molecule type" value="Genomic_DNA"/>
</dbReference>
<reference evidence="3" key="1">
    <citation type="submission" date="2021-04" db="EMBL/GenBank/DDBJ databases">
        <title>Complete genome sequence for Sulfitobacter sp. strain JK7-1.</title>
        <authorList>
            <person name="Park S.-J."/>
        </authorList>
    </citation>
    <scope>NUCLEOTIDE SEQUENCE</scope>
    <source>
        <strain evidence="3">JK7-1</strain>
    </source>
</reference>
<dbReference type="InterPro" id="IPR001753">
    <property type="entry name" value="Enoyl-CoA_hydra/iso"/>
</dbReference>
<sequence length="240" mass="25858">MTLTHPHPGIARLTLNAAPVNALTPAKLMGLKAVADRLSGRERVRAIVIDSALRVFSAGLNLKDAQHYDDADQAAIVHGLNIGFHALFACPKPVIVACDGAAIAGGLFFVLSADWRIATPRASFGLAEVRVGVDFPVGPMEIARDTLDPTALRRLIQRGQPIDASTAQEWGVIDEIVEASPVDRALEVAVEYAAIPPLAYAQVKRQVRGATIERIAKAMDRTPDPWFNVETRAAMAQMLR</sequence>
<dbReference type="SUPFAM" id="SSF52096">
    <property type="entry name" value="ClpP/crotonase"/>
    <property type="match status" value="1"/>
</dbReference>
<dbReference type="PANTHER" id="PTHR11941">
    <property type="entry name" value="ENOYL-COA HYDRATASE-RELATED"/>
    <property type="match status" value="1"/>
</dbReference>
<keyword evidence="2" id="KW-0456">Lyase</keyword>
<dbReference type="KEGG" id="sual:KDD17_17770"/>
<evidence type="ECO:0000256" key="2">
    <source>
        <dbReference type="ARBA" id="ARBA00023239"/>
    </source>
</evidence>
<dbReference type="GO" id="GO:0016829">
    <property type="term" value="F:lyase activity"/>
    <property type="evidence" value="ECO:0007669"/>
    <property type="project" value="UniProtKB-KW"/>
</dbReference>
<dbReference type="Pfam" id="PF00378">
    <property type="entry name" value="ECH_1"/>
    <property type="match status" value="1"/>
</dbReference>
<dbReference type="Gene3D" id="3.90.226.10">
    <property type="entry name" value="2-enoyl-CoA Hydratase, Chain A, domain 1"/>
    <property type="match status" value="1"/>
</dbReference>
<keyword evidence="1" id="KW-0443">Lipid metabolism</keyword>
<organism evidence="3 4">
    <name type="scientific">Sulfitobacter albidus</name>
    <dbReference type="NCBI Taxonomy" id="2829501"/>
    <lineage>
        <taxon>Bacteria</taxon>
        <taxon>Pseudomonadati</taxon>
        <taxon>Pseudomonadota</taxon>
        <taxon>Alphaproteobacteria</taxon>
        <taxon>Rhodobacterales</taxon>
        <taxon>Roseobacteraceae</taxon>
        <taxon>Sulfitobacter</taxon>
    </lineage>
</organism>
<dbReference type="CDD" id="cd06558">
    <property type="entry name" value="crotonase-like"/>
    <property type="match status" value="1"/>
</dbReference>
<dbReference type="PANTHER" id="PTHR11941:SF169">
    <property type="entry name" value="(7AS)-7A-METHYL-1,5-DIOXO-2,3,5,6,7,7A-HEXAHYDRO-1H-INDENE-CARBOXYL-COA HYDROLASE"/>
    <property type="match status" value="1"/>
</dbReference>
<keyword evidence="4" id="KW-1185">Reference proteome</keyword>
<dbReference type="GO" id="GO:0006635">
    <property type="term" value="P:fatty acid beta-oxidation"/>
    <property type="evidence" value="ECO:0007669"/>
    <property type="project" value="TreeGrafter"/>
</dbReference>
<dbReference type="Proteomes" id="UP000683291">
    <property type="component" value="Chromosome pJK7-1-2"/>
</dbReference>
<accession>A0A975JHD9</accession>
<name>A0A975JHD9_9RHOB</name>
<gene>
    <name evidence="3" type="ORF">KDD17_17770</name>
</gene>
<evidence type="ECO:0000256" key="1">
    <source>
        <dbReference type="ARBA" id="ARBA00023098"/>
    </source>
</evidence>
<evidence type="ECO:0000313" key="3">
    <source>
        <dbReference type="EMBL" id="QUJ78310.1"/>
    </source>
</evidence>
<proteinExistence type="predicted"/>
<evidence type="ECO:0000313" key="4">
    <source>
        <dbReference type="Proteomes" id="UP000683291"/>
    </source>
</evidence>
<dbReference type="AlphaFoldDB" id="A0A975JHD9"/>
<dbReference type="InterPro" id="IPR029045">
    <property type="entry name" value="ClpP/crotonase-like_dom_sf"/>
</dbReference>
<protein>
    <submittedName>
        <fullName evidence="3">Enoyl-CoA hydratase/isomerase family protein</fullName>
    </submittedName>
</protein>